<keyword evidence="5" id="KW-0732">Signal</keyword>
<evidence type="ECO:0000259" key="8">
    <source>
        <dbReference type="Pfam" id="PF01593"/>
    </source>
</evidence>
<comment type="pathway">
    <text evidence="1">Plant hormone metabolism; auxin biosynthesis.</text>
</comment>
<dbReference type="Gene3D" id="3.90.660.10">
    <property type="match status" value="1"/>
</dbReference>
<evidence type="ECO:0000256" key="6">
    <source>
        <dbReference type="ARBA" id="ARBA00023070"/>
    </source>
</evidence>
<gene>
    <name evidence="9" type="ORF">GCM10023116_39140</name>
</gene>
<dbReference type="PANTHER" id="PTHR10742">
    <property type="entry name" value="FLAVIN MONOAMINE OXIDASE"/>
    <property type="match status" value="1"/>
</dbReference>
<name>A0ABP8V6H6_9GAMM</name>
<dbReference type="PRINTS" id="PR00419">
    <property type="entry name" value="ADXRDTASE"/>
</dbReference>
<evidence type="ECO:0000313" key="10">
    <source>
        <dbReference type="Proteomes" id="UP001500604"/>
    </source>
</evidence>
<dbReference type="Pfam" id="PF01593">
    <property type="entry name" value="Amino_oxidase"/>
    <property type="match status" value="1"/>
</dbReference>
<sequence>MPKSRMAMSPLTNILRRIHRAHRFSDQSGIPLDEVLDLQKDAQKKADAELEYQRERRRFLKAAGLTGLAMGMGLPTLAAAAQGGNGGNNGGDRGKVIVIGAGAGGLRTAHRLKQYGVSSTVYEANTRIGGRLFSTRGFFADDIVVERGGELISTEHSYVRNLVHQLNLELEDVGGGASGGGEEIFYLNNSLYTEAELAEDWRAIFPLFKDAESAAPWQPTYDNFNAEHQRLDWTPAPQWLDEAGVGSNSKLGQLLLADIVSEYGPSADVQQALNLIYLLAWNSINSPQPLAGTDERFHIVG</sequence>
<dbReference type="SUPFAM" id="SSF51905">
    <property type="entry name" value="FAD/NAD(P)-binding domain"/>
    <property type="match status" value="1"/>
</dbReference>
<dbReference type="EMBL" id="BAABFL010000458">
    <property type="protein sequence ID" value="GAA4651630.1"/>
    <property type="molecule type" value="Genomic_DNA"/>
</dbReference>
<evidence type="ECO:0000256" key="7">
    <source>
        <dbReference type="ARBA" id="ARBA00047321"/>
    </source>
</evidence>
<keyword evidence="10" id="KW-1185">Reference proteome</keyword>
<evidence type="ECO:0000256" key="5">
    <source>
        <dbReference type="ARBA" id="ARBA00022729"/>
    </source>
</evidence>
<reference evidence="10" key="1">
    <citation type="journal article" date="2019" name="Int. J. Syst. Evol. Microbiol.">
        <title>The Global Catalogue of Microorganisms (GCM) 10K type strain sequencing project: providing services to taxonomists for standard genome sequencing and annotation.</title>
        <authorList>
            <consortium name="The Broad Institute Genomics Platform"/>
            <consortium name="The Broad Institute Genome Sequencing Center for Infectious Disease"/>
            <person name="Wu L."/>
            <person name="Ma J."/>
        </authorList>
    </citation>
    <scope>NUCLEOTIDE SEQUENCE [LARGE SCALE GENOMIC DNA]</scope>
    <source>
        <strain evidence="10">JCM 17805</strain>
    </source>
</reference>
<keyword evidence="6" id="KW-0073">Auxin biosynthesis</keyword>
<evidence type="ECO:0000313" key="9">
    <source>
        <dbReference type="EMBL" id="GAA4651630.1"/>
    </source>
</evidence>
<feature type="domain" description="Amine oxidase" evidence="8">
    <location>
        <begin position="104"/>
        <end position="173"/>
    </location>
</feature>
<dbReference type="InterPro" id="IPR006311">
    <property type="entry name" value="TAT_signal"/>
</dbReference>
<dbReference type="EC" id="1.13.12.3" evidence="3"/>
<comment type="catalytic activity">
    <reaction evidence="7">
        <text>L-tryptophan + O2 = indole-3-acetamide + CO2 + H2O</text>
        <dbReference type="Rhea" id="RHEA:16165"/>
        <dbReference type="ChEBI" id="CHEBI:15377"/>
        <dbReference type="ChEBI" id="CHEBI:15379"/>
        <dbReference type="ChEBI" id="CHEBI:16031"/>
        <dbReference type="ChEBI" id="CHEBI:16526"/>
        <dbReference type="ChEBI" id="CHEBI:57912"/>
        <dbReference type="EC" id="1.13.12.3"/>
    </reaction>
</comment>
<dbReference type="PANTHER" id="PTHR10742:SF410">
    <property type="entry name" value="LYSINE-SPECIFIC HISTONE DEMETHYLASE 2"/>
    <property type="match status" value="1"/>
</dbReference>
<comment type="caution">
    <text evidence="9">The sequence shown here is derived from an EMBL/GenBank/DDBJ whole genome shotgun (WGS) entry which is preliminary data.</text>
</comment>
<dbReference type="RefSeq" id="WP_345198045.1">
    <property type="nucleotide sequence ID" value="NZ_BAABFL010000458.1"/>
</dbReference>
<proteinExistence type="inferred from homology"/>
<evidence type="ECO:0000256" key="4">
    <source>
        <dbReference type="ARBA" id="ARBA00017871"/>
    </source>
</evidence>
<dbReference type="Gene3D" id="1.10.405.10">
    <property type="entry name" value="Guanine Nucleotide Dissociation Inhibitor, domain 1"/>
    <property type="match status" value="1"/>
</dbReference>
<dbReference type="InterPro" id="IPR019546">
    <property type="entry name" value="TAT_signal_bac_arc"/>
</dbReference>
<dbReference type="NCBIfam" id="TIGR01409">
    <property type="entry name" value="TAT_signal_seq"/>
    <property type="match status" value="1"/>
</dbReference>
<dbReference type="InterPro" id="IPR002937">
    <property type="entry name" value="Amino_oxidase"/>
</dbReference>
<protein>
    <recommendedName>
        <fullName evidence="4">Tryptophan 2-monooxygenase</fullName>
        <ecNumber evidence="3">1.13.12.3</ecNumber>
    </recommendedName>
</protein>
<accession>A0ABP8V6H6</accession>
<dbReference type="Gene3D" id="3.50.50.60">
    <property type="entry name" value="FAD/NAD(P)-binding domain"/>
    <property type="match status" value="1"/>
</dbReference>
<evidence type="ECO:0000256" key="3">
    <source>
        <dbReference type="ARBA" id="ARBA00012535"/>
    </source>
</evidence>
<organism evidence="9 10">
    <name type="scientific">Kistimonas scapharcae</name>
    <dbReference type="NCBI Taxonomy" id="1036133"/>
    <lineage>
        <taxon>Bacteria</taxon>
        <taxon>Pseudomonadati</taxon>
        <taxon>Pseudomonadota</taxon>
        <taxon>Gammaproteobacteria</taxon>
        <taxon>Oceanospirillales</taxon>
        <taxon>Endozoicomonadaceae</taxon>
        <taxon>Kistimonas</taxon>
    </lineage>
</organism>
<dbReference type="Proteomes" id="UP001500604">
    <property type="component" value="Unassembled WGS sequence"/>
</dbReference>
<evidence type="ECO:0000256" key="1">
    <source>
        <dbReference type="ARBA" id="ARBA00004814"/>
    </source>
</evidence>
<comment type="similarity">
    <text evidence="2">Belongs to the tryptophan 2-monooxygenase family.</text>
</comment>
<dbReference type="InterPro" id="IPR036188">
    <property type="entry name" value="FAD/NAD-bd_sf"/>
</dbReference>
<dbReference type="PROSITE" id="PS51318">
    <property type="entry name" value="TAT"/>
    <property type="match status" value="1"/>
</dbReference>
<dbReference type="InterPro" id="IPR050281">
    <property type="entry name" value="Flavin_monoamine_oxidase"/>
</dbReference>
<evidence type="ECO:0000256" key="2">
    <source>
        <dbReference type="ARBA" id="ARBA00005833"/>
    </source>
</evidence>